<dbReference type="SUPFAM" id="SSF101821">
    <property type="entry name" value="Aminopeptidase/glucanase lid domain"/>
    <property type="match status" value="1"/>
</dbReference>
<dbReference type="PANTHER" id="PTHR28570">
    <property type="entry name" value="ASPARTYL AMINOPEPTIDASE"/>
    <property type="match status" value="1"/>
</dbReference>
<keyword evidence="11" id="KW-1185">Reference proteome</keyword>
<sequence>MTKHTLNNDPYTNYYDEYAEKFIGFMRSNPTTYHTITHFKHVLEKNNFKWLPQNEPVKQLTPGLYYTSRSDQCLIAFVIGGNWKPENGSCFVGSHCDALSVKLNPRGSRKDKVKGYELLGVAPYSGSLNKNWLNRDLGLAGAILVRDSASGKISRKLINSSTPIAFIPESEYTIDDTSYSKQSQMVPVVSYSNEVLQPTEDEMRSKFYKRHSLSLLRYISKLSETPISSIVDFDLDLVDVQPSSRGGLENEFIYSASLDDRLCAFDSIFGLIEFCQKFKGADIEEYDGLTGVYLANNEEIGSLTFTGAFGGFLVDNLKSIVCDKCGYQAEESIERLLKNTVLLSSDVTHALNPNFKEVYLQGNFPLPNTGPSIKFDSNAHVLSDSLGKEFLDRVIRNVQGVKLQEFHIRNDSRSGGTIGPIMSDARRGLNGAKIIVDVGMPILSMHSIRSVMGYKDVGMGVRFFIEVFSRWKDVIEEMGV</sequence>
<evidence type="ECO:0000256" key="4">
    <source>
        <dbReference type="ARBA" id="ARBA00022670"/>
    </source>
</evidence>
<evidence type="ECO:0000256" key="9">
    <source>
        <dbReference type="RuleBase" id="RU004386"/>
    </source>
</evidence>
<keyword evidence="6 9" id="KW-0378">Hydrolase</keyword>
<evidence type="ECO:0000313" key="10">
    <source>
        <dbReference type="EMBL" id="KAG5418659.1"/>
    </source>
</evidence>
<dbReference type="GO" id="GO:0008270">
    <property type="term" value="F:zinc ion binding"/>
    <property type="evidence" value="ECO:0007669"/>
    <property type="project" value="InterPro"/>
</dbReference>
<comment type="similarity">
    <text evidence="2 9">Belongs to the peptidase M18 family.</text>
</comment>
<dbReference type="AlphaFoldDB" id="A0A8H7ZDQ4"/>
<comment type="caution">
    <text evidence="10">The sequence shown here is derived from an EMBL/GenBank/DDBJ whole genome shotgun (WGS) entry which is preliminary data.</text>
</comment>
<protein>
    <submittedName>
        <fullName evidence="10">LAP4</fullName>
    </submittedName>
</protein>
<reference evidence="10 11" key="1">
    <citation type="submission" date="2020-12" db="EMBL/GenBank/DDBJ databases">
        <title>Effect of drift, selection, and recombination on the evolution of hybrid genomes in Candida yeast pathogens.</title>
        <authorList>
            <person name="Mixao V."/>
            <person name="Ksiezopolska E."/>
            <person name="Saus E."/>
            <person name="Boekhout T."/>
            <person name="Gacser A."/>
            <person name="Gabaldon T."/>
        </authorList>
    </citation>
    <scope>NUCLEOTIDE SEQUENCE [LARGE SCALE GENOMIC DNA]</scope>
    <source>
        <strain evidence="10 11">BP57</strain>
    </source>
</reference>
<comment type="cofactor">
    <cofactor evidence="1">
        <name>Zn(2+)</name>
        <dbReference type="ChEBI" id="CHEBI:29105"/>
    </cofactor>
</comment>
<dbReference type="Gene3D" id="2.30.250.10">
    <property type="entry name" value="Aminopeptidase i, Domain 2"/>
    <property type="match status" value="1"/>
</dbReference>
<evidence type="ECO:0000256" key="3">
    <source>
        <dbReference type="ARBA" id="ARBA00022438"/>
    </source>
</evidence>
<evidence type="ECO:0000256" key="7">
    <source>
        <dbReference type="ARBA" id="ARBA00022833"/>
    </source>
</evidence>
<name>A0A8H7ZDQ4_9ASCO</name>
<keyword evidence="3 9" id="KW-0031">Aminopeptidase</keyword>
<dbReference type="Proteomes" id="UP000669133">
    <property type="component" value="Unassembled WGS sequence"/>
</dbReference>
<dbReference type="GeneID" id="93652816"/>
<keyword evidence="8 9" id="KW-0482">Metalloprotease</keyword>
<evidence type="ECO:0000256" key="2">
    <source>
        <dbReference type="ARBA" id="ARBA00008290"/>
    </source>
</evidence>
<dbReference type="Pfam" id="PF02127">
    <property type="entry name" value="Peptidase_M18"/>
    <property type="match status" value="1"/>
</dbReference>
<dbReference type="SUPFAM" id="SSF53187">
    <property type="entry name" value="Zn-dependent exopeptidases"/>
    <property type="match status" value="1"/>
</dbReference>
<evidence type="ECO:0000313" key="11">
    <source>
        <dbReference type="Proteomes" id="UP000669133"/>
    </source>
</evidence>
<evidence type="ECO:0000256" key="1">
    <source>
        <dbReference type="ARBA" id="ARBA00001947"/>
    </source>
</evidence>
<evidence type="ECO:0000256" key="5">
    <source>
        <dbReference type="ARBA" id="ARBA00022723"/>
    </source>
</evidence>
<dbReference type="RefSeq" id="XP_067547775.1">
    <property type="nucleotide sequence ID" value="XM_067693233.1"/>
</dbReference>
<keyword evidence="5 9" id="KW-0479">Metal-binding</keyword>
<evidence type="ECO:0000256" key="6">
    <source>
        <dbReference type="ARBA" id="ARBA00022801"/>
    </source>
</evidence>
<dbReference type="GO" id="GO:0000324">
    <property type="term" value="C:fungal-type vacuole"/>
    <property type="evidence" value="ECO:0007669"/>
    <property type="project" value="TreeGrafter"/>
</dbReference>
<gene>
    <name evidence="10" type="ORF">I9W82_004187</name>
</gene>
<dbReference type="PRINTS" id="PR00932">
    <property type="entry name" value="AMINO1PTASE"/>
</dbReference>
<dbReference type="OrthoDB" id="9880441at2759"/>
<dbReference type="FunFam" id="2.30.250.10:FF:000007">
    <property type="entry name" value="Clan MH, family M18, aspartyl aminopeptidase-like metallopeptidase"/>
    <property type="match status" value="1"/>
</dbReference>
<keyword evidence="7 9" id="KW-0862">Zinc</keyword>
<organism evidence="10 11">
    <name type="scientific">Candida metapsilosis</name>
    <dbReference type="NCBI Taxonomy" id="273372"/>
    <lineage>
        <taxon>Eukaryota</taxon>
        <taxon>Fungi</taxon>
        <taxon>Dikarya</taxon>
        <taxon>Ascomycota</taxon>
        <taxon>Saccharomycotina</taxon>
        <taxon>Pichiomycetes</taxon>
        <taxon>Debaryomycetaceae</taxon>
        <taxon>Candida/Lodderomyces clade</taxon>
        <taxon>Candida</taxon>
    </lineage>
</organism>
<dbReference type="InterPro" id="IPR001948">
    <property type="entry name" value="Peptidase_M18"/>
</dbReference>
<dbReference type="GO" id="GO:0070006">
    <property type="term" value="F:metalloaminopeptidase activity"/>
    <property type="evidence" value="ECO:0007669"/>
    <property type="project" value="TreeGrafter"/>
</dbReference>
<evidence type="ECO:0000256" key="8">
    <source>
        <dbReference type="ARBA" id="ARBA00023049"/>
    </source>
</evidence>
<proteinExistence type="inferred from homology"/>
<dbReference type="PANTHER" id="PTHR28570:SF4">
    <property type="entry name" value="VACUOLAR AMINOPEPTIDASE 1"/>
    <property type="match status" value="1"/>
</dbReference>
<dbReference type="EMBL" id="JAEOAQ010000005">
    <property type="protein sequence ID" value="KAG5418659.1"/>
    <property type="molecule type" value="Genomic_DNA"/>
</dbReference>
<dbReference type="InterPro" id="IPR023358">
    <property type="entry name" value="Peptidase_M18_dom2"/>
</dbReference>
<accession>A0A8H7ZDQ4</accession>
<dbReference type="Gene3D" id="3.40.630.10">
    <property type="entry name" value="Zn peptidases"/>
    <property type="match status" value="1"/>
</dbReference>
<keyword evidence="4 9" id="KW-0645">Protease</keyword>
<dbReference type="GO" id="GO:0006508">
    <property type="term" value="P:proteolysis"/>
    <property type="evidence" value="ECO:0007669"/>
    <property type="project" value="UniProtKB-KW"/>
</dbReference>